<dbReference type="Gene3D" id="1.10.8.10">
    <property type="entry name" value="DNA helicase RuvA subunit, C-terminal domain"/>
    <property type="match status" value="1"/>
</dbReference>
<protein>
    <submittedName>
        <fullName evidence="8">Uncharacterized protein</fullName>
    </submittedName>
</protein>
<evidence type="ECO:0000313" key="8">
    <source>
        <dbReference type="EMBL" id="GMH60108.1"/>
    </source>
</evidence>
<feature type="domain" description="HECT" evidence="7">
    <location>
        <begin position="2002"/>
        <end position="2063"/>
    </location>
</feature>
<dbReference type="InterPro" id="IPR013783">
    <property type="entry name" value="Ig-like_fold"/>
</dbReference>
<evidence type="ECO:0000256" key="2">
    <source>
        <dbReference type="PROSITE-ProRule" id="PRU00104"/>
    </source>
</evidence>
<dbReference type="Pfam" id="PF22562">
    <property type="entry name" value="UBA_7"/>
    <property type="match status" value="1"/>
</dbReference>
<feature type="domain" description="B30.2/SPRY" evidence="6">
    <location>
        <begin position="1329"/>
        <end position="1508"/>
    </location>
</feature>
<dbReference type="InterPro" id="IPR003877">
    <property type="entry name" value="SPRY_dom"/>
</dbReference>
<dbReference type="InterPro" id="IPR000569">
    <property type="entry name" value="HECT_dom"/>
</dbReference>
<sequence>LITSPRKFTQTSQPLSFVPQDTPSGSKQAEFSMSFWLYLGSEFTGKPRSLVTRIYRTMRDGERLNYVNIRGTDRRLDVGYGSNNLFSSNSQIAIRRWTHIAVVSEGSSVKLYINGSKDNQRQQGGRDFSPRVGLSANKHVIMVGKVSDERLGATTQCFPGSVASLRWYSRALSPIHVSVVFDQGPPKVEEEADGWVMQCLAVGRILQVNYEGSNNVGVGGKEYRREIERCFKEGTKRVRQACIRIWRGDKGVQLVREGKLRHLVGLLGILLWRTKLRGEKEYLDLTGGEDFEGEAGEVKVSEEEIERVLEEKTFLEEMPRSLRCLCVAEKREKGNMKEVGRMRRKAEREAEDLARELQALIWDMTRGEEAETVKEEIEKCLLEMRIVDEETGRMKIVNDALKTARGIASLTLMGGLPPSMRPGAVCTITHTSLPATILQADGGDLWVSVEGRVSKCKSSEVSLPFMSSQEGVSWGAAAKRLIDDAGGWWKEAKGNESTEESDKAIILRGILNALVARAIYQLSVEPSCVADMIGHENLLKEMTSVAARSSSSPTLITLPGAVRKSGAWRQRCYRGLGLSSAENKVTSKQERLDENLSREGRGEGDEKCESAEDGPKGQGQVEVISEGGEILGESHEAAGGSTSLDGSLQALANHMEIAQDTDGGMPGGASEGVAGLPMLTSFVGDENDGNAGMEDADLEVINAMEAGADDILGALQGQVLDRGISDGNMSPPSELIKQLEDMGFRSSWCNLALRESGNNVQDATSWILENEQFLESLESEGGLEAFGQHREVHGGYTSLRDDIGEQDGGDEDEDEEDGNFRENADGRDDDNTDDDEDGRVAMIDNLEGEGARGVFDENYFTTYPYGGAGELNINDNGKDDRDDGLLCRDDDKEEVVWENEWGLEVLKVEEYISVLFARAGLMQLLLCYSRNSPAKKRTVSEVFGSNEAVIQAMKVCCFRGVQVAVFKKGEGGVVEQVEGEEAFKGFLCNAIKAEMIHGQETVGAATKEDGEGEGSFSLMLLNSCLDDLEAAASIDAFDEMSWGARILSASDSQALLQPNVELASWGMDLMLGVRARETRWGGVFQRVASCLMSANMPVKEVAMRIMWRIVVGWFEGLGGKAEAEEHETGEEDGGDDVDVDELDRIPEVSQMLHILSSCVPLGRLKRIASQRAAEERRHERIFMSRYTQKMTQLIVAVEELREHIEVVIAEKRSGVSEGAEASAEESDRTPIVEDLSMSLLAENAISVTWGGEAMGGKNSDGEEEDDYEDDDQPRSYRYEVEMSTPSLLGTSHELAFTNIYTGYEKECVVENLLPSRPYHCRARTVSTRTGKTSEWSEVVQKTSNNGVAFTFDRQNSGPNIYVSADGLSARFESQESWSTVMGSTPFIEGVNRWEVKIDKTSTSYLFIGVATKMADTSSFLGGDDYGWGYIGDRALYHKRQKAKVYGEKFCMGDVIGVILDLDKGTLEFERNGNNMGVAFTGLSGELYPAVAFYNQGQRVSLVKGGFDCPSAGIVVGGGPGDVEIGCVRKCSGFMGSMVGSRCLDGPLLEGAWREYKDWVEGRRIRYLTKCGFELEFDCSKQACGAYGLKANGIVNTPRGPAKVIGVSNSMLWLHVDDDPGAWFVKAEEMDARKKEGYYICEKGNDAAEDADSSSKCEVSFEAFRDIADGDRWNPDLDGLIVSAVNAYVDRYDHINPWNVSSSQLSHAIAPFTKRINKSCTSDPKKLGEEKTTESVGMRFSVLKCFNSTLVNTIPFIESGEGLVLSNKVKPMSCVWGTEGGDADDGSSSEKGHCLPVKPAIVPIGYTHPMDDGQERTFKVKFEGEGVDDYGGPYREVFGQVAGELQALESDVNWMVGRGRGKAIGEDVRCVLPLLCPTRNWRGGRGGEEDVVGDVGGSEGIRSVVERMGMFVPNPSLRGGIYMEMYCFIGQIIGIALRSRICTKFRFPKVVWKGLVGERADVEDLKEYDEACFSVVGQVRDFAKKMERVGAGVGGGEDARKVLELLVCGKDGVDIDLLQENTEYDDDVSPESVHIQSFWRVLRSFDNEDRSKFLKFVWARERLPNTSAEFHQRFKIQAAVGEATAAMTS</sequence>
<evidence type="ECO:0000259" key="7">
    <source>
        <dbReference type="PROSITE" id="PS50237"/>
    </source>
</evidence>
<feature type="compositionally biased region" description="Basic and acidic residues" evidence="4">
    <location>
        <begin position="585"/>
        <end position="615"/>
    </location>
</feature>
<dbReference type="InterPro" id="IPR009060">
    <property type="entry name" value="UBA-like_sf"/>
</dbReference>
<organism evidence="8 9">
    <name type="scientific">Triparma retinervis</name>
    <dbReference type="NCBI Taxonomy" id="2557542"/>
    <lineage>
        <taxon>Eukaryota</taxon>
        <taxon>Sar</taxon>
        <taxon>Stramenopiles</taxon>
        <taxon>Ochrophyta</taxon>
        <taxon>Bolidophyceae</taxon>
        <taxon>Parmales</taxon>
        <taxon>Triparmaceae</taxon>
        <taxon>Triparma</taxon>
    </lineage>
</organism>
<dbReference type="Proteomes" id="UP001165082">
    <property type="component" value="Unassembled WGS sequence"/>
</dbReference>
<dbReference type="InterPro" id="IPR041969">
    <property type="entry name" value="VP13D_UBA"/>
</dbReference>
<feature type="compositionally biased region" description="Acidic residues" evidence="4">
    <location>
        <begin position="827"/>
        <end position="837"/>
    </location>
</feature>
<dbReference type="Gene3D" id="2.60.120.200">
    <property type="match status" value="1"/>
</dbReference>
<dbReference type="CDD" id="cd14306">
    <property type="entry name" value="UBA_VP13D"/>
    <property type="match status" value="1"/>
</dbReference>
<dbReference type="OrthoDB" id="70521at2759"/>
<evidence type="ECO:0000256" key="3">
    <source>
        <dbReference type="SAM" id="Coils"/>
    </source>
</evidence>
<evidence type="ECO:0000313" key="9">
    <source>
        <dbReference type="Proteomes" id="UP001165082"/>
    </source>
</evidence>
<dbReference type="Gene3D" id="3.90.1750.10">
    <property type="entry name" value="Hect, E3 ligase catalytic domains"/>
    <property type="match status" value="1"/>
</dbReference>
<reference evidence="8" key="1">
    <citation type="submission" date="2022-07" db="EMBL/GenBank/DDBJ databases">
        <title>Genome analysis of Parmales, a sister group of diatoms, reveals the evolutionary specialization of diatoms from phago-mixotrophs to photoautotrophs.</title>
        <authorList>
            <person name="Ban H."/>
            <person name="Sato S."/>
            <person name="Yoshikawa S."/>
            <person name="Kazumasa Y."/>
            <person name="Nakamura Y."/>
            <person name="Ichinomiya M."/>
            <person name="Saitoh K."/>
            <person name="Sato N."/>
            <person name="Blanc-Mathieu R."/>
            <person name="Endo H."/>
            <person name="Kuwata A."/>
            <person name="Ogata H."/>
        </authorList>
    </citation>
    <scope>NUCLEOTIDE SEQUENCE</scope>
</reference>
<dbReference type="GO" id="GO:0004842">
    <property type="term" value="F:ubiquitin-protein transferase activity"/>
    <property type="evidence" value="ECO:0007669"/>
    <property type="project" value="InterPro"/>
</dbReference>
<dbReference type="InterPro" id="IPR043136">
    <property type="entry name" value="B30.2/SPRY_sf"/>
</dbReference>
<dbReference type="Gene3D" id="2.60.120.920">
    <property type="match status" value="1"/>
</dbReference>
<feature type="domain" description="UBA" evidence="5">
    <location>
        <begin position="730"/>
        <end position="770"/>
    </location>
</feature>
<dbReference type="InterPro" id="IPR015940">
    <property type="entry name" value="UBA"/>
</dbReference>
<comment type="caution">
    <text evidence="8">The sequence shown here is derived from an EMBL/GenBank/DDBJ whole genome shotgun (WGS) entry which is preliminary data.</text>
</comment>
<dbReference type="Gene3D" id="2.60.40.10">
    <property type="entry name" value="Immunoglobulins"/>
    <property type="match status" value="1"/>
</dbReference>
<feature type="non-terminal residue" evidence="8">
    <location>
        <position position="1"/>
    </location>
</feature>
<dbReference type="CDD" id="cd11709">
    <property type="entry name" value="SPRY"/>
    <property type="match status" value="1"/>
</dbReference>
<comment type="caution">
    <text evidence="2">Lacks conserved residue(s) required for the propagation of feature annotation.</text>
</comment>
<keyword evidence="1 2" id="KW-0833">Ubl conjugation pathway</keyword>
<dbReference type="PROSITE" id="PS50188">
    <property type="entry name" value="B302_SPRY"/>
    <property type="match status" value="1"/>
</dbReference>
<feature type="region of interest" description="Disordered" evidence="4">
    <location>
        <begin position="583"/>
        <end position="619"/>
    </location>
</feature>
<dbReference type="InterPro" id="IPR035983">
    <property type="entry name" value="Hect_E3_ubiquitin_ligase"/>
</dbReference>
<evidence type="ECO:0000256" key="4">
    <source>
        <dbReference type="SAM" id="MobiDB-lite"/>
    </source>
</evidence>
<dbReference type="EMBL" id="BRXZ01002339">
    <property type="protein sequence ID" value="GMH60108.1"/>
    <property type="molecule type" value="Genomic_DNA"/>
</dbReference>
<keyword evidence="9" id="KW-1185">Reference proteome</keyword>
<dbReference type="SUPFAM" id="SSF56204">
    <property type="entry name" value="Hect, E3 ligase catalytic domain"/>
    <property type="match status" value="1"/>
</dbReference>
<evidence type="ECO:0000259" key="5">
    <source>
        <dbReference type="PROSITE" id="PS50030"/>
    </source>
</evidence>
<dbReference type="InterPro" id="IPR001870">
    <property type="entry name" value="B30.2/SPRY"/>
</dbReference>
<dbReference type="Gene3D" id="3.30.2410.10">
    <property type="entry name" value="Hect, E3 ligase catalytic domain"/>
    <property type="match status" value="1"/>
</dbReference>
<dbReference type="Pfam" id="PF00622">
    <property type="entry name" value="SPRY"/>
    <property type="match status" value="1"/>
</dbReference>
<gene>
    <name evidence="8" type="ORF">TrRE_jg157</name>
</gene>
<dbReference type="PROSITE" id="PS50030">
    <property type="entry name" value="UBA"/>
    <property type="match status" value="1"/>
</dbReference>
<feature type="region of interest" description="Disordered" evidence="4">
    <location>
        <begin position="797"/>
        <end position="838"/>
    </location>
</feature>
<dbReference type="SMART" id="SM00449">
    <property type="entry name" value="SPRY"/>
    <property type="match status" value="1"/>
</dbReference>
<evidence type="ECO:0000256" key="1">
    <source>
        <dbReference type="ARBA" id="ARBA00022786"/>
    </source>
</evidence>
<feature type="compositionally biased region" description="Acidic residues" evidence="4">
    <location>
        <begin position="1261"/>
        <end position="1271"/>
    </location>
</feature>
<dbReference type="InterPro" id="IPR013320">
    <property type="entry name" value="ConA-like_dom_sf"/>
</dbReference>
<dbReference type="SMART" id="SM00165">
    <property type="entry name" value="UBA"/>
    <property type="match status" value="1"/>
</dbReference>
<feature type="region of interest" description="Disordered" evidence="4">
    <location>
        <begin position="1"/>
        <end position="25"/>
    </location>
</feature>
<name>A0A9W7DZ65_9STRA</name>
<dbReference type="PROSITE" id="PS50237">
    <property type="entry name" value="HECT"/>
    <property type="match status" value="2"/>
</dbReference>
<feature type="coiled-coil region" evidence="3">
    <location>
        <begin position="298"/>
        <end position="363"/>
    </location>
</feature>
<accession>A0A9W7DZ65</accession>
<dbReference type="SUPFAM" id="SSF46934">
    <property type="entry name" value="UBA-like"/>
    <property type="match status" value="1"/>
</dbReference>
<proteinExistence type="predicted"/>
<dbReference type="SMART" id="SM00119">
    <property type="entry name" value="HECTc"/>
    <property type="match status" value="1"/>
</dbReference>
<dbReference type="SUPFAM" id="SSF49899">
    <property type="entry name" value="Concanavalin A-like lectins/glucanases"/>
    <property type="match status" value="2"/>
</dbReference>
<dbReference type="Pfam" id="PF00632">
    <property type="entry name" value="HECT"/>
    <property type="match status" value="2"/>
</dbReference>
<feature type="compositionally biased region" description="Acidic residues" evidence="4">
    <location>
        <begin position="804"/>
        <end position="817"/>
    </location>
</feature>
<evidence type="ECO:0000259" key="6">
    <source>
        <dbReference type="PROSITE" id="PS50188"/>
    </source>
</evidence>
<keyword evidence="3" id="KW-0175">Coiled coil</keyword>
<dbReference type="Pfam" id="PF13385">
    <property type="entry name" value="Laminin_G_3"/>
    <property type="match status" value="1"/>
</dbReference>
<feature type="region of interest" description="Disordered" evidence="4">
    <location>
        <begin position="1251"/>
        <end position="1271"/>
    </location>
</feature>
<dbReference type="InterPro" id="IPR042469">
    <property type="entry name" value="HECTD3"/>
</dbReference>
<dbReference type="PANTHER" id="PTHR46654">
    <property type="entry name" value="E3 UBIQUITIN-PROTEIN LIGASE HECTD3"/>
    <property type="match status" value="1"/>
</dbReference>
<feature type="domain" description="HECT" evidence="7">
    <location>
        <begin position="1807"/>
        <end position="1968"/>
    </location>
</feature>
<dbReference type="PANTHER" id="PTHR46654:SF1">
    <property type="entry name" value="E3 UBIQUITIN-PROTEIN LIGASE HECTD3"/>
    <property type="match status" value="1"/>
</dbReference>